<keyword evidence="2" id="KW-0805">Transcription regulation</keyword>
<dbReference type="GO" id="GO:0043565">
    <property type="term" value="F:sequence-specific DNA binding"/>
    <property type="evidence" value="ECO:0007669"/>
    <property type="project" value="TreeGrafter"/>
</dbReference>
<dbReference type="Gene3D" id="3.40.190.290">
    <property type="match status" value="1"/>
</dbReference>
<protein>
    <submittedName>
        <fullName evidence="6">LysR family transcriptional regulator</fullName>
    </submittedName>
</protein>
<dbReference type="PRINTS" id="PR00039">
    <property type="entry name" value="HTHLYSR"/>
</dbReference>
<dbReference type="Gene3D" id="1.10.10.10">
    <property type="entry name" value="Winged helix-like DNA-binding domain superfamily/Winged helix DNA-binding domain"/>
    <property type="match status" value="1"/>
</dbReference>
<gene>
    <name evidence="6" type="ORF">H9654_02160</name>
</gene>
<dbReference type="PANTHER" id="PTHR30537:SF1">
    <property type="entry name" value="HTH-TYPE TRANSCRIPTIONAL REGULATOR PGRR"/>
    <property type="match status" value="1"/>
</dbReference>
<keyword evidence="7" id="KW-1185">Reference proteome</keyword>
<sequence length="297" mass="33219">MGVENYDQLAMFALVARERSFTRAAAQLGMSQPALSRSMRQLEERLGVRLLSRTTRSVSPTEAGEQLLRVIAPRFEEIDTELAQLNAFRDKPAGRLRITAGEHAAISIMQPVLGRLLPQHADLNIEVIVDYGLTDIVAEGYDAGIRLGEQVAKDMIAMRVGPELRMAVVGSPDYFRRYVRPKSPHELTQHNCITIRLPTHGGIFAWEFEKKGQELKVRVEGQLVFNNIAMRLSAALEGLGLAYMPEDLVHAHIASGALVRVLADWCPPFPGYHLYYPSRRQSSPAFTLLRDALRYEG</sequence>
<dbReference type="FunFam" id="1.10.10.10:FF:000001">
    <property type="entry name" value="LysR family transcriptional regulator"/>
    <property type="match status" value="1"/>
</dbReference>
<dbReference type="AlphaFoldDB" id="A0A8X8FNM4"/>
<dbReference type="GO" id="GO:0003700">
    <property type="term" value="F:DNA-binding transcription factor activity"/>
    <property type="evidence" value="ECO:0007669"/>
    <property type="project" value="InterPro"/>
</dbReference>
<dbReference type="InterPro" id="IPR058163">
    <property type="entry name" value="LysR-type_TF_proteobact-type"/>
</dbReference>
<dbReference type="CDD" id="cd08474">
    <property type="entry name" value="PBP2_CrgA_like_5"/>
    <property type="match status" value="1"/>
</dbReference>
<organism evidence="6 7">
    <name type="scientific">Stenotrophomonas lacuserhaii</name>
    <dbReference type="NCBI Taxonomy" id="2760084"/>
    <lineage>
        <taxon>Bacteria</taxon>
        <taxon>Pseudomonadati</taxon>
        <taxon>Pseudomonadota</taxon>
        <taxon>Gammaproteobacteria</taxon>
        <taxon>Lysobacterales</taxon>
        <taxon>Lysobacteraceae</taxon>
        <taxon>Stenotrophomonas</taxon>
    </lineage>
</organism>
<dbReference type="Pfam" id="PF03466">
    <property type="entry name" value="LysR_substrate"/>
    <property type="match status" value="1"/>
</dbReference>
<dbReference type="Pfam" id="PF00126">
    <property type="entry name" value="HTH_1"/>
    <property type="match status" value="1"/>
</dbReference>
<dbReference type="InterPro" id="IPR036388">
    <property type="entry name" value="WH-like_DNA-bd_sf"/>
</dbReference>
<evidence type="ECO:0000259" key="5">
    <source>
        <dbReference type="PROSITE" id="PS50931"/>
    </source>
</evidence>
<dbReference type="InterPro" id="IPR000847">
    <property type="entry name" value="LysR_HTH_N"/>
</dbReference>
<dbReference type="SUPFAM" id="SSF46785">
    <property type="entry name" value="Winged helix' DNA-binding domain"/>
    <property type="match status" value="1"/>
</dbReference>
<comment type="similarity">
    <text evidence="1">Belongs to the LysR transcriptional regulatory family.</text>
</comment>
<keyword evidence="4" id="KW-0804">Transcription</keyword>
<evidence type="ECO:0000256" key="4">
    <source>
        <dbReference type="ARBA" id="ARBA00023163"/>
    </source>
</evidence>
<evidence type="ECO:0000256" key="2">
    <source>
        <dbReference type="ARBA" id="ARBA00023015"/>
    </source>
</evidence>
<dbReference type="FunFam" id="3.40.190.290:FF:000012">
    <property type="entry name" value="Transcriptional regulator, LysR family"/>
    <property type="match status" value="1"/>
</dbReference>
<accession>A0A8X8FNM4</accession>
<dbReference type="PROSITE" id="PS50931">
    <property type="entry name" value="HTH_LYSR"/>
    <property type="match status" value="1"/>
</dbReference>
<feature type="domain" description="HTH lysR-type" evidence="5">
    <location>
        <begin position="4"/>
        <end position="61"/>
    </location>
</feature>
<evidence type="ECO:0000313" key="7">
    <source>
        <dbReference type="Proteomes" id="UP000636938"/>
    </source>
</evidence>
<proteinExistence type="inferred from homology"/>
<keyword evidence="3" id="KW-0238">DNA-binding</keyword>
<dbReference type="Proteomes" id="UP000636938">
    <property type="component" value="Unassembled WGS sequence"/>
</dbReference>
<dbReference type="InterPro" id="IPR036390">
    <property type="entry name" value="WH_DNA-bd_sf"/>
</dbReference>
<dbReference type="PANTHER" id="PTHR30537">
    <property type="entry name" value="HTH-TYPE TRANSCRIPTIONAL REGULATOR"/>
    <property type="match status" value="1"/>
</dbReference>
<dbReference type="SUPFAM" id="SSF53850">
    <property type="entry name" value="Periplasmic binding protein-like II"/>
    <property type="match status" value="1"/>
</dbReference>
<dbReference type="EMBL" id="JACSQS010000001">
    <property type="protein sequence ID" value="MBD7952996.1"/>
    <property type="molecule type" value="Genomic_DNA"/>
</dbReference>
<evidence type="ECO:0000256" key="1">
    <source>
        <dbReference type="ARBA" id="ARBA00009437"/>
    </source>
</evidence>
<dbReference type="GO" id="GO:0006351">
    <property type="term" value="P:DNA-templated transcription"/>
    <property type="evidence" value="ECO:0007669"/>
    <property type="project" value="TreeGrafter"/>
</dbReference>
<name>A0A8X8FNM4_9GAMM</name>
<evidence type="ECO:0000256" key="3">
    <source>
        <dbReference type="ARBA" id="ARBA00023125"/>
    </source>
</evidence>
<reference evidence="6 7" key="1">
    <citation type="submission" date="2020-08" db="EMBL/GenBank/DDBJ databases">
        <title>A Genomic Blueprint of the Chicken Gut Microbiome.</title>
        <authorList>
            <person name="Gilroy R."/>
            <person name="Ravi A."/>
            <person name="Getino M."/>
            <person name="Pursley I."/>
            <person name="Horton D.L."/>
            <person name="Alikhan N.-F."/>
            <person name="Baker D."/>
            <person name="Gharbi K."/>
            <person name="Hall N."/>
            <person name="Watson M."/>
            <person name="Adriaenssens E.M."/>
            <person name="Foster-Nyarko E."/>
            <person name="Jarju S."/>
            <person name="Secka A."/>
            <person name="Antonio M."/>
            <person name="Oren A."/>
            <person name="Chaudhuri R."/>
            <person name="La Ragione R.M."/>
            <person name="Hildebrand F."/>
            <person name="Pallen M.J."/>
        </authorList>
    </citation>
    <scope>NUCLEOTIDE SEQUENCE [LARGE SCALE GENOMIC DNA]</scope>
    <source>
        <strain evidence="6 7">Sa5BUN4</strain>
    </source>
</reference>
<dbReference type="InterPro" id="IPR005119">
    <property type="entry name" value="LysR_subst-bd"/>
</dbReference>
<dbReference type="RefSeq" id="WP_191768646.1">
    <property type="nucleotide sequence ID" value="NZ_JACSQS010000001.1"/>
</dbReference>
<comment type="caution">
    <text evidence="6">The sequence shown here is derived from an EMBL/GenBank/DDBJ whole genome shotgun (WGS) entry which is preliminary data.</text>
</comment>
<evidence type="ECO:0000313" key="6">
    <source>
        <dbReference type="EMBL" id="MBD7952996.1"/>
    </source>
</evidence>